<dbReference type="EMBL" id="JBEXAE010000001">
    <property type="protein sequence ID" value="MET6989275.1"/>
    <property type="molecule type" value="Genomic_DNA"/>
</dbReference>
<reference evidence="1 2" key="1">
    <citation type="submission" date="2024-07" db="EMBL/GenBank/DDBJ databases">
        <title>The genome sequence of type strain Sediminicola arcticus GDMCC 1.2805.</title>
        <authorList>
            <person name="Liu Y."/>
        </authorList>
    </citation>
    <scope>NUCLEOTIDE SEQUENCE [LARGE SCALE GENOMIC DNA]</scope>
    <source>
        <strain evidence="1 2">GDMCC 1.2805</strain>
    </source>
</reference>
<dbReference type="Proteomes" id="UP001549799">
    <property type="component" value="Unassembled WGS sequence"/>
</dbReference>
<comment type="caution">
    <text evidence="1">The sequence shown here is derived from an EMBL/GenBank/DDBJ whole genome shotgun (WGS) entry which is preliminary data.</text>
</comment>
<accession>A0ABV2SQ44</accession>
<protein>
    <submittedName>
        <fullName evidence="1">Uncharacterized protein</fullName>
    </submittedName>
</protein>
<keyword evidence="2" id="KW-1185">Reference proteome</keyword>
<organism evidence="1 2">
    <name type="scientific">Sediminicola arcticus</name>
    <dbReference type="NCBI Taxonomy" id="1574308"/>
    <lineage>
        <taxon>Bacteria</taxon>
        <taxon>Pseudomonadati</taxon>
        <taxon>Bacteroidota</taxon>
        <taxon>Flavobacteriia</taxon>
        <taxon>Flavobacteriales</taxon>
        <taxon>Flavobacteriaceae</taxon>
        <taxon>Sediminicola</taxon>
    </lineage>
</organism>
<gene>
    <name evidence="1" type="ORF">ABXZ36_01280</name>
</gene>
<proteinExistence type="predicted"/>
<sequence>MYSTHEKSWNALKPSGEIIKLSSFKEGFYIVYMHNGEEVKIDPLQSKKEGLAVSKEQTDCYYLNGMIGLLPLLTSKFF</sequence>
<name>A0ABV2SQ44_9FLAO</name>
<evidence type="ECO:0000313" key="2">
    <source>
        <dbReference type="Proteomes" id="UP001549799"/>
    </source>
</evidence>
<evidence type="ECO:0000313" key="1">
    <source>
        <dbReference type="EMBL" id="MET6989275.1"/>
    </source>
</evidence>